<dbReference type="PANTHER" id="PTHR42067:SF1">
    <property type="entry name" value="MITOTIC APPARATUS PROTEIN P62"/>
    <property type="match status" value="1"/>
</dbReference>
<dbReference type="HOGENOM" id="CLU_044616_1_0_1"/>
<gene>
    <name evidence="4" type="ORF">EPUS_06292</name>
</gene>
<organism evidence="4 5">
    <name type="scientific">Endocarpon pusillum (strain Z07020 / HMAS-L-300199)</name>
    <name type="common">Lichen-forming fungus</name>
    <dbReference type="NCBI Taxonomy" id="1263415"/>
    <lineage>
        <taxon>Eukaryota</taxon>
        <taxon>Fungi</taxon>
        <taxon>Dikarya</taxon>
        <taxon>Ascomycota</taxon>
        <taxon>Pezizomycotina</taxon>
        <taxon>Eurotiomycetes</taxon>
        <taxon>Chaetothyriomycetidae</taxon>
        <taxon>Verrucariales</taxon>
        <taxon>Verrucariaceae</taxon>
        <taxon>Endocarpon</taxon>
    </lineage>
</organism>
<feature type="compositionally biased region" description="Acidic residues" evidence="2">
    <location>
        <begin position="391"/>
        <end position="404"/>
    </location>
</feature>
<feature type="coiled-coil region" evidence="1">
    <location>
        <begin position="150"/>
        <end position="184"/>
    </location>
</feature>
<evidence type="ECO:0000256" key="1">
    <source>
        <dbReference type="SAM" id="Coils"/>
    </source>
</evidence>
<reference evidence="5" key="1">
    <citation type="journal article" date="2014" name="BMC Genomics">
        <title>Genome characteristics reveal the impact of lichenization on lichen-forming fungus Endocarpon pusillum Hedwig (Verrucariales, Ascomycota).</title>
        <authorList>
            <person name="Wang Y.-Y."/>
            <person name="Liu B."/>
            <person name="Zhang X.-Y."/>
            <person name="Zhou Q.-M."/>
            <person name="Zhang T."/>
            <person name="Li H."/>
            <person name="Yu Y.-F."/>
            <person name="Zhang X.-L."/>
            <person name="Hao X.-Y."/>
            <person name="Wang M."/>
            <person name="Wang L."/>
            <person name="Wei J.-C."/>
        </authorList>
    </citation>
    <scope>NUCLEOTIDE SEQUENCE [LARGE SCALE GENOMIC DNA]</scope>
    <source>
        <strain evidence="5">Z07020 / HMAS-L-300199</strain>
    </source>
</reference>
<dbReference type="Pfam" id="PF21924">
    <property type="entry name" value="XRCC4_CC"/>
    <property type="match status" value="1"/>
</dbReference>
<feature type="compositionally biased region" description="Basic and acidic residues" evidence="2">
    <location>
        <begin position="380"/>
        <end position="390"/>
    </location>
</feature>
<evidence type="ECO:0000313" key="4">
    <source>
        <dbReference type="EMBL" id="ERF77074.1"/>
    </source>
</evidence>
<keyword evidence="5" id="KW-1185">Reference proteome</keyword>
<feature type="compositionally biased region" description="Acidic residues" evidence="2">
    <location>
        <begin position="290"/>
        <end position="300"/>
    </location>
</feature>
<dbReference type="EMBL" id="KE720666">
    <property type="protein sequence ID" value="ERF77074.1"/>
    <property type="molecule type" value="Genomic_DNA"/>
</dbReference>
<dbReference type="Proteomes" id="UP000019373">
    <property type="component" value="Unassembled WGS sequence"/>
</dbReference>
<accession>U1I4M6</accession>
<dbReference type="GeneID" id="19241235"/>
<sequence length="404" mass="44131">MSKSWVLKFPRSDGDGYLLLQASTTSEAALDLNLLATEGAAPYRGKIRQRKIPDLRAKNFHGTDGEWQNILLHVFKPQSAACLPSDQWKGLEVVATIGSGKVTITLRNRIDKITQRLGSVDLSQDDDAEIQLFDWCGSAIDQRSVLEAEQSDLRSKYESAQATVTSLEAKLEELVKAKADHEEELISKFVLLLNEKKLKIRNQQRILSTAKVDKKKLQQMQKTLEGKGRRAESSRAGKRRADDQTEAAEEDSQNDSSDAFEEMDVDKQEGIVAGSQEASSERQTTPETGSETEVDSDVDAAPEPTSKTAGPVPKASTSHRAAASQQKKASSPPLKSGKKRQTPTRNISPLPPVRVLPFAKKGAKVKKAAEPEPSKPPTEAGKRDDGKANDSGEETASDSDDDEL</sequence>
<feature type="region of interest" description="Disordered" evidence="2">
    <location>
        <begin position="211"/>
        <end position="404"/>
    </location>
</feature>
<feature type="compositionally biased region" description="Basic and acidic residues" evidence="2">
    <location>
        <begin position="224"/>
        <end position="243"/>
    </location>
</feature>
<dbReference type="eggNOG" id="ENOG502QWJA">
    <property type="taxonomic scope" value="Eukaryota"/>
</dbReference>
<proteinExistence type="predicted"/>
<feature type="domain" description="XRCC4 coiled-coil" evidence="3">
    <location>
        <begin position="139"/>
        <end position="202"/>
    </location>
</feature>
<feature type="compositionally biased region" description="Polar residues" evidence="2">
    <location>
        <begin position="276"/>
        <end position="289"/>
    </location>
</feature>
<protein>
    <recommendedName>
        <fullName evidence="3">XRCC4 coiled-coil domain-containing protein</fullName>
    </recommendedName>
</protein>
<dbReference type="AlphaFoldDB" id="U1I4M6"/>
<evidence type="ECO:0000259" key="3">
    <source>
        <dbReference type="Pfam" id="PF21924"/>
    </source>
</evidence>
<feature type="compositionally biased region" description="Low complexity" evidence="2">
    <location>
        <begin position="321"/>
        <end position="331"/>
    </location>
</feature>
<dbReference type="PANTHER" id="PTHR42067">
    <property type="entry name" value="YALI0C15378P"/>
    <property type="match status" value="1"/>
</dbReference>
<dbReference type="RefSeq" id="XP_007785584.1">
    <property type="nucleotide sequence ID" value="XM_007787394.1"/>
</dbReference>
<evidence type="ECO:0000256" key="2">
    <source>
        <dbReference type="SAM" id="MobiDB-lite"/>
    </source>
</evidence>
<feature type="compositionally biased region" description="Acidic residues" evidence="2">
    <location>
        <begin position="244"/>
        <end position="264"/>
    </location>
</feature>
<dbReference type="OMA" id="IQLFDWS"/>
<keyword evidence="1" id="KW-0175">Coiled coil</keyword>
<dbReference type="OrthoDB" id="8064436at2759"/>
<dbReference type="SUPFAM" id="SSF58022">
    <property type="entry name" value="XRCC4, C-terminal oligomerization domain"/>
    <property type="match status" value="1"/>
</dbReference>
<dbReference type="Gene3D" id="1.20.5.370">
    <property type="match status" value="1"/>
</dbReference>
<name>U1I4M6_ENDPU</name>
<evidence type="ECO:0000313" key="5">
    <source>
        <dbReference type="Proteomes" id="UP000019373"/>
    </source>
</evidence>
<dbReference type="InterPro" id="IPR014751">
    <property type="entry name" value="XRCC4-like_C"/>
</dbReference>
<dbReference type="InterPro" id="IPR053962">
    <property type="entry name" value="XRCC4_CC"/>
</dbReference>